<comment type="caution">
    <text evidence="8">The sequence shown here is derived from an EMBL/GenBank/DDBJ whole genome shotgun (WGS) entry which is preliminary data.</text>
</comment>
<dbReference type="EMBL" id="JRYO01000196">
    <property type="protein sequence ID" value="KHE91451.1"/>
    <property type="molecule type" value="Genomic_DNA"/>
</dbReference>
<dbReference type="GO" id="GO:0006310">
    <property type="term" value="P:DNA recombination"/>
    <property type="evidence" value="ECO:0007669"/>
    <property type="project" value="UniProtKB-KW"/>
</dbReference>
<keyword evidence="3 5" id="KW-0238">DNA-binding</keyword>
<evidence type="ECO:0000256" key="3">
    <source>
        <dbReference type="ARBA" id="ARBA00023125"/>
    </source>
</evidence>
<keyword evidence="4" id="KW-0233">DNA recombination</keyword>
<reference evidence="8 9" key="1">
    <citation type="submission" date="2014-10" db="EMBL/GenBank/DDBJ databases">
        <title>Draft genome of anammox bacterium scalindua brodae, obtained using differential coverage binning of sequence data from two enrichment reactors.</title>
        <authorList>
            <person name="Speth D.R."/>
            <person name="Russ L."/>
            <person name="Kartal B."/>
            <person name="Op den Camp H.J."/>
            <person name="Dutilh B.E."/>
            <person name="Jetten M.S."/>
        </authorList>
    </citation>
    <scope>NUCLEOTIDE SEQUENCE [LARGE SCALE GENOMIC DNA]</scope>
    <source>
        <strain evidence="8">RU1</strain>
    </source>
</reference>
<dbReference type="InterPro" id="IPR011010">
    <property type="entry name" value="DNA_brk_join_enz"/>
</dbReference>
<evidence type="ECO:0000313" key="9">
    <source>
        <dbReference type="Proteomes" id="UP000030652"/>
    </source>
</evidence>
<dbReference type="InterPro" id="IPR002104">
    <property type="entry name" value="Integrase_catalytic"/>
</dbReference>
<dbReference type="CDD" id="cd00796">
    <property type="entry name" value="INT_Rci_Hp1_C"/>
    <property type="match status" value="1"/>
</dbReference>
<evidence type="ECO:0000256" key="2">
    <source>
        <dbReference type="ARBA" id="ARBA00022908"/>
    </source>
</evidence>
<feature type="domain" description="Tyr recombinase" evidence="6">
    <location>
        <begin position="159"/>
        <end position="332"/>
    </location>
</feature>
<name>A0A0B0EHE1_9BACT</name>
<dbReference type="InterPro" id="IPR057084">
    <property type="entry name" value="Int_N"/>
</dbReference>
<protein>
    <submittedName>
        <fullName evidence="8">Site-specific tyrosine recombinase</fullName>
    </submittedName>
</protein>
<evidence type="ECO:0000256" key="4">
    <source>
        <dbReference type="ARBA" id="ARBA00023172"/>
    </source>
</evidence>
<dbReference type="InterPro" id="IPR013762">
    <property type="entry name" value="Integrase-like_cat_sf"/>
</dbReference>
<dbReference type="Gene3D" id="1.10.150.130">
    <property type="match status" value="1"/>
</dbReference>
<proteinExistence type="inferred from homology"/>
<evidence type="ECO:0000256" key="5">
    <source>
        <dbReference type="PROSITE-ProRule" id="PRU01248"/>
    </source>
</evidence>
<dbReference type="GO" id="GO:0015074">
    <property type="term" value="P:DNA integration"/>
    <property type="evidence" value="ECO:0007669"/>
    <property type="project" value="UniProtKB-KW"/>
</dbReference>
<dbReference type="GO" id="GO:0003677">
    <property type="term" value="F:DNA binding"/>
    <property type="evidence" value="ECO:0007669"/>
    <property type="project" value="UniProtKB-UniRule"/>
</dbReference>
<sequence length="349" mass="40885">MFKRSDIWWTCISHNGRKVQRSLETSDKKLAQAIEAKIRTEIVEGKYYERLTGQRKTFKDMMDRFMKDYAPTVSLNTQEGYKYYLKNLSRFFGNPGLMSITPKIVAKYKLYRRDNGASPSTVNRELYMLSKAFNLAVKEWEWLKDNPVSKVQKERENNEVDRWLKEDEERRLLGKSPDWLREIIVFALNTGLRQDELLSLEWSRVNLLRKTVIIQKTKNNKPNTLPLNSIALNVLMQKYEGKVRSLKNDLVFISKSGTKIGKRNLIRAFAQALEKAEIKDFTFHCLRHTFATRLAQNGVDIYKIAKLLNHKDLKNTQRYSHHCPESLMVGVQILEKFDYNFTTMAQKGG</sequence>
<dbReference type="PROSITE" id="PS51900">
    <property type="entry name" value="CB"/>
    <property type="match status" value="1"/>
</dbReference>
<dbReference type="Pfam" id="PF24624">
    <property type="entry name" value="Int_N"/>
    <property type="match status" value="1"/>
</dbReference>
<dbReference type="PANTHER" id="PTHR30349:SF64">
    <property type="entry name" value="PROPHAGE INTEGRASE INTD-RELATED"/>
    <property type="match status" value="1"/>
</dbReference>
<keyword evidence="2" id="KW-0229">DNA integration</keyword>
<dbReference type="PROSITE" id="PS51898">
    <property type="entry name" value="TYR_RECOMBINASE"/>
    <property type="match status" value="1"/>
</dbReference>
<dbReference type="InterPro" id="IPR050090">
    <property type="entry name" value="Tyrosine_recombinase_XerCD"/>
</dbReference>
<dbReference type="PANTHER" id="PTHR30349">
    <property type="entry name" value="PHAGE INTEGRASE-RELATED"/>
    <property type="match status" value="1"/>
</dbReference>
<evidence type="ECO:0000259" key="7">
    <source>
        <dbReference type="PROSITE" id="PS51900"/>
    </source>
</evidence>
<organism evidence="8 9">
    <name type="scientific">Candidatus Scalindua brodae</name>
    <dbReference type="NCBI Taxonomy" id="237368"/>
    <lineage>
        <taxon>Bacteria</taxon>
        <taxon>Pseudomonadati</taxon>
        <taxon>Planctomycetota</taxon>
        <taxon>Candidatus Brocadiia</taxon>
        <taxon>Candidatus Brocadiales</taxon>
        <taxon>Candidatus Scalinduaceae</taxon>
        <taxon>Candidatus Scalindua</taxon>
    </lineage>
</organism>
<feature type="domain" description="Core-binding (CB)" evidence="7">
    <location>
        <begin position="56"/>
        <end position="137"/>
    </location>
</feature>
<accession>A0A0B0EHE1</accession>
<dbReference type="PATRIC" id="fig|237368.3.peg.3048"/>
<comment type="similarity">
    <text evidence="1">Belongs to the 'phage' integrase family.</text>
</comment>
<dbReference type="Proteomes" id="UP000030652">
    <property type="component" value="Unassembled WGS sequence"/>
</dbReference>
<dbReference type="InterPro" id="IPR044068">
    <property type="entry name" value="CB"/>
</dbReference>
<dbReference type="Gene3D" id="1.10.443.10">
    <property type="entry name" value="Intergrase catalytic core"/>
    <property type="match status" value="1"/>
</dbReference>
<dbReference type="eggNOG" id="COG4974">
    <property type="taxonomic scope" value="Bacteria"/>
</dbReference>
<evidence type="ECO:0000256" key="1">
    <source>
        <dbReference type="ARBA" id="ARBA00008857"/>
    </source>
</evidence>
<evidence type="ECO:0000259" key="6">
    <source>
        <dbReference type="PROSITE" id="PS51898"/>
    </source>
</evidence>
<dbReference type="InterPro" id="IPR010998">
    <property type="entry name" value="Integrase_recombinase_N"/>
</dbReference>
<evidence type="ECO:0000313" key="8">
    <source>
        <dbReference type="EMBL" id="KHE91451.1"/>
    </source>
</evidence>
<gene>
    <name evidence="8" type="primary">xerD_2</name>
    <name evidence="8" type="ORF">SCABRO_02814</name>
</gene>
<dbReference type="SUPFAM" id="SSF56349">
    <property type="entry name" value="DNA breaking-rejoining enzymes"/>
    <property type="match status" value="1"/>
</dbReference>
<dbReference type="Pfam" id="PF00589">
    <property type="entry name" value="Phage_integrase"/>
    <property type="match status" value="1"/>
</dbReference>
<dbReference type="AlphaFoldDB" id="A0A0B0EHE1"/>